<accession>A0A7W9Q233</accession>
<dbReference type="SUPFAM" id="SSF47413">
    <property type="entry name" value="lambda repressor-like DNA-binding domains"/>
    <property type="match status" value="1"/>
</dbReference>
<keyword evidence="2" id="KW-1185">Reference proteome</keyword>
<evidence type="ECO:0000313" key="2">
    <source>
        <dbReference type="Proteomes" id="UP000585836"/>
    </source>
</evidence>
<proteinExistence type="predicted"/>
<reference evidence="1 2" key="1">
    <citation type="submission" date="2020-08" db="EMBL/GenBank/DDBJ databases">
        <title>Genomic Encyclopedia of Type Strains, Phase III (KMG-III): the genomes of soil and plant-associated and newly described type strains.</title>
        <authorList>
            <person name="Whitman W."/>
        </authorList>
    </citation>
    <scope>NUCLEOTIDE SEQUENCE [LARGE SCALE GENOMIC DNA]</scope>
    <source>
        <strain evidence="1 2">CECT 3313</strain>
    </source>
</reference>
<protein>
    <submittedName>
        <fullName evidence="1">Transcriptional regulator with XRE-family HTH domain</fullName>
    </submittedName>
</protein>
<dbReference type="RefSeq" id="WP_225817826.1">
    <property type="nucleotide sequence ID" value="NZ_BAAAWF010000091.1"/>
</dbReference>
<organism evidence="1 2">
    <name type="scientific">Streptomyces echinatus</name>
    <dbReference type="NCBI Taxonomy" id="67293"/>
    <lineage>
        <taxon>Bacteria</taxon>
        <taxon>Bacillati</taxon>
        <taxon>Actinomycetota</taxon>
        <taxon>Actinomycetes</taxon>
        <taxon>Kitasatosporales</taxon>
        <taxon>Streptomycetaceae</taxon>
        <taxon>Streptomyces</taxon>
    </lineage>
</organism>
<dbReference type="Proteomes" id="UP000585836">
    <property type="component" value="Unassembled WGS sequence"/>
</dbReference>
<dbReference type="EMBL" id="JACHJK010000022">
    <property type="protein sequence ID" value="MBB5932198.1"/>
    <property type="molecule type" value="Genomic_DNA"/>
</dbReference>
<comment type="caution">
    <text evidence="1">The sequence shown here is derived from an EMBL/GenBank/DDBJ whole genome shotgun (WGS) entry which is preliminary data.</text>
</comment>
<name>A0A7W9Q233_9ACTN</name>
<dbReference type="InterPro" id="IPR010982">
    <property type="entry name" value="Lambda_DNA-bd_dom_sf"/>
</dbReference>
<gene>
    <name evidence="1" type="ORF">FHS34_007707</name>
</gene>
<sequence length="82" mass="8687">MDLTELLADAMRGQRLSAEALAYATGIRVPRIKAFVEDGAVGPIRPTAEELAELAQALSLPLPDVLAASQDRRTVAHAGHLV</sequence>
<dbReference type="AlphaFoldDB" id="A0A7W9Q233"/>
<evidence type="ECO:0000313" key="1">
    <source>
        <dbReference type="EMBL" id="MBB5932198.1"/>
    </source>
</evidence>
<dbReference type="Gene3D" id="1.10.260.40">
    <property type="entry name" value="lambda repressor-like DNA-binding domains"/>
    <property type="match status" value="1"/>
</dbReference>
<dbReference type="GO" id="GO:0003677">
    <property type="term" value="F:DNA binding"/>
    <property type="evidence" value="ECO:0007669"/>
    <property type="project" value="InterPro"/>
</dbReference>